<dbReference type="Pfam" id="PF07702">
    <property type="entry name" value="UTRA"/>
    <property type="match status" value="1"/>
</dbReference>
<keyword evidence="3" id="KW-0804">Transcription</keyword>
<reference evidence="5 6" key="1">
    <citation type="submission" date="2017-10" db="EMBL/GenBank/DDBJ databases">
        <title>Sedimentibacterium mangrovi gen. nov., sp. nov., a novel member of family Phyllobacteriacea isolated from mangrove sediment.</title>
        <authorList>
            <person name="Liao H."/>
            <person name="Tian Y."/>
        </authorList>
    </citation>
    <scope>NUCLEOTIDE SEQUENCE [LARGE SCALE GENOMIC DNA]</scope>
    <source>
        <strain evidence="5 6">X9-2-2</strain>
    </source>
</reference>
<dbReference type="GO" id="GO:0045892">
    <property type="term" value="P:negative regulation of DNA-templated transcription"/>
    <property type="evidence" value="ECO:0007669"/>
    <property type="project" value="TreeGrafter"/>
</dbReference>
<proteinExistence type="predicted"/>
<comment type="caution">
    <text evidence="5">The sequence shown here is derived from an EMBL/GenBank/DDBJ whole genome shotgun (WGS) entry which is preliminary data.</text>
</comment>
<keyword evidence="2" id="KW-0238">DNA-binding</keyword>
<dbReference type="SUPFAM" id="SSF64288">
    <property type="entry name" value="Chorismate lyase-like"/>
    <property type="match status" value="1"/>
</dbReference>
<dbReference type="Gene3D" id="1.10.10.10">
    <property type="entry name" value="Winged helix-like DNA-binding domain superfamily/Winged helix DNA-binding domain"/>
    <property type="match status" value="1"/>
</dbReference>
<name>A0A2G1QTF9_9HYPH</name>
<dbReference type="PROSITE" id="PS50949">
    <property type="entry name" value="HTH_GNTR"/>
    <property type="match status" value="1"/>
</dbReference>
<evidence type="ECO:0000313" key="5">
    <source>
        <dbReference type="EMBL" id="PHP68761.1"/>
    </source>
</evidence>
<dbReference type="OrthoDB" id="9800645at2"/>
<accession>A0A2G1QTF9</accession>
<evidence type="ECO:0000313" key="6">
    <source>
        <dbReference type="Proteomes" id="UP000221168"/>
    </source>
</evidence>
<organism evidence="5 6">
    <name type="scientific">Zhengella mangrovi</name>
    <dbReference type="NCBI Taxonomy" id="1982044"/>
    <lineage>
        <taxon>Bacteria</taxon>
        <taxon>Pseudomonadati</taxon>
        <taxon>Pseudomonadota</taxon>
        <taxon>Alphaproteobacteria</taxon>
        <taxon>Hyphomicrobiales</taxon>
        <taxon>Notoacmeibacteraceae</taxon>
        <taxon>Zhengella</taxon>
    </lineage>
</organism>
<dbReference type="InterPro" id="IPR036390">
    <property type="entry name" value="WH_DNA-bd_sf"/>
</dbReference>
<dbReference type="PANTHER" id="PTHR44846:SF1">
    <property type="entry name" value="MANNOSYL-D-GLYCERATE TRANSPORT_METABOLISM SYSTEM REPRESSOR MNGR-RELATED"/>
    <property type="match status" value="1"/>
</dbReference>
<dbReference type="GO" id="GO:0003677">
    <property type="term" value="F:DNA binding"/>
    <property type="evidence" value="ECO:0007669"/>
    <property type="project" value="UniProtKB-KW"/>
</dbReference>
<sequence>MNGSPEANVERRSGVTLWRQIADRIRTSIVATGEPGDRLPPEKELAAHFGVNRHTVRAAIGALVQEGVLQSEQGRGTFIRQRQRVAYPIGRRTRFSEGLAGQAGNRRSIVVKDGLEPASEDIARKIGVTQDSAVIRLDTLSLADNLPVSVATHWFPADRFADLPAAARHSGSITAALAACGVTDYLRAETVIEAGHGSAADLDALNLAPGAVVLTTRAVNVDVRGRAIQFSITRFAADRVTLTVDHARQEG</sequence>
<dbReference type="InterPro" id="IPR028978">
    <property type="entry name" value="Chorismate_lyase_/UTRA_dom_sf"/>
</dbReference>
<dbReference type="InterPro" id="IPR036388">
    <property type="entry name" value="WH-like_DNA-bd_sf"/>
</dbReference>
<evidence type="ECO:0000256" key="1">
    <source>
        <dbReference type="ARBA" id="ARBA00023015"/>
    </source>
</evidence>
<dbReference type="SMART" id="SM00345">
    <property type="entry name" value="HTH_GNTR"/>
    <property type="match status" value="1"/>
</dbReference>
<dbReference type="InterPro" id="IPR000524">
    <property type="entry name" value="Tscrpt_reg_HTH_GntR"/>
</dbReference>
<evidence type="ECO:0000256" key="3">
    <source>
        <dbReference type="ARBA" id="ARBA00023163"/>
    </source>
</evidence>
<dbReference type="Gene3D" id="3.40.1410.10">
    <property type="entry name" value="Chorismate lyase-like"/>
    <property type="match status" value="1"/>
</dbReference>
<dbReference type="InterPro" id="IPR050679">
    <property type="entry name" value="Bact_HTH_transcr_reg"/>
</dbReference>
<dbReference type="GO" id="GO:0003700">
    <property type="term" value="F:DNA-binding transcription factor activity"/>
    <property type="evidence" value="ECO:0007669"/>
    <property type="project" value="InterPro"/>
</dbReference>
<keyword evidence="6" id="KW-1185">Reference proteome</keyword>
<feature type="domain" description="HTH gntR-type" evidence="4">
    <location>
        <begin position="15"/>
        <end position="82"/>
    </location>
</feature>
<dbReference type="InterPro" id="IPR012702">
    <property type="entry name" value="CP_lyase_PhnF"/>
</dbReference>
<evidence type="ECO:0000256" key="2">
    <source>
        <dbReference type="ARBA" id="ARBA00023125"/>
    </source>
</evidence>
<keyword evidence="1" id="KW-0805">Transcription regulation</keyword>
<dbReference type="NCBIfam" id="TIGR02325">
    <property type="entry name" value="C_P_lyase_phnF"/>
    <property type="match status" value="1"/>
</dbReference>
<evidence type="ECO:0000259" key="4">
    <source>
        <dbReference type="PROSITE" id="PS50949"/>
    </source>
</evidence>
<dbReference type="SMART" id="SM00866">
    <property type="entry name" value="UTRA"/>
    <property type="match status" value="1"/>
</dbReference>
<dbReference type="EMBL" id="PDVP01000001">
    <property type="protein sequence ID" value="PHP68761.1"/>
    <property type="molecule type" value="Genomic_DNA"/>
</dbReference>
<dbReference type="SUPFAM" id="SSF46785">
    <property type="entry name" value="Winged helix' DNA-binding domain"/>
    <property type="match status" value="1"/>
</dbReference>
<dbReference type="Pfam" id="PF00392">
    <property type="entry name" value="GntR"/>
    <property type="match status" value="1"/>
</dbReference>
<protein>
    <submittedName>
        <fullName evidence="5">Phosphonate metabolism transcriptional regulator PhnF</fullName>
    </submittedName>
</protein>
<dbReference type="CDD" id="cd07377">
    <property type="entry name" value="WHTH_GntR"/>
    <property type="match status" value="1"/>
</dbReference>
<dbReference type="Proteomes" id="UP000221168">
    <property type="component" value="Unassembled WGS sequence"/>
</dbReference>
<dbReference type="InterPro" id="IPR011663">
    <property type="entry name" value="UTRA"/>
</dbReference>
<dbReference type="AlphaFoldDB" id="A0A2G1QTF9"/>
<dbReference type="PRINTS" id="PR00035">
    <property type="entry name" value="HTHGNTR"/>
</dbReference>
<dbReference type="PANTHER" id="PTHR44846">
    <property type="entry name" value="MANNOSYL-D-GLYCERATE TRANSPORT/METABOLISM SYSTEM REPRESSOR MNGR-RELATED"/>
    <property type="match status" value="1"/>
</dbReference>
<gene>
    <name evidence="5" type="primary">phnF</name>
    <name evidence="5" type="ORF">CSC94_01835</name>
</gene>
<dbReference type="RefSeq" id="WP_099303146.1">
    <property type="nucleotide sequence ID" value="NZ_PDVP01000001.1"/>
</dbReference>